<evidence type="ECO:0000313" key="3">
    <source>
        <dbReference type="Proteomes" id="UP000688137"/>
    </source>
</evidence>
<dbReference type="EMBL" id="CAJJDM010000049">
    <property type="protein sequence ID" value="CAD8072479.1"/>
    <property type="molecule type" value="Genomic_DNA"/>
</dbReference>
<dbReference type="Proteomes" id="UP000688137">
    <property type="component" value="Unassembled WGS sequence"/>
</dbReference>
<gene>
    <name evidence="2" type="ORF">PPRIM_AZ9-3.1.T0490149</name>
</gene>
<keyword evidence="1" id="KW-0175">Coiled coil</keyword>
<sequence>MKAKQDIEMLIKKFADFRQQSNITDDKTNNILDQNGRMLQIQNVILNKFHDIFKKMYEDLMCLEKKYKKLQNDYNELNEKIKKQAQIDKQEIGNQQPIIQSIKQSQNLNNMKQSKKNQIFVKFYKLRNLLKFSNDEFHQILLLFVSQGLTIADLKLRQEGQKQVVQMVNNLKSSIQDTKSISFQDLINEFLKFKQFFDDLKQCINEKNNLIDVIDIQDKFFINYETTIKHFVEIEKIYNQIDLGIQQ</sequence>
<organism evidence="2 3">
    <name type="scientific">Paramecium primaurelia</name>
    <dbReference type="NCBI Taxonomy" id="5886"/>
    <lineage>
        <taxon>Eukaryota</taxon>
        <taxon>Sar</taxon>
        <taxon>Alveolata</taxon>
        <taxon>Ciliophora</taxon>
        <taxon>Intramacronucleata</taxon>
        <taxon>Oligohymenophorea</taxon>
        <taxon>Peniculida</taxon>
        <taxon>Parameciidae</taxon>
        <taxon>Paramecium</taxon>
    </lineage>
</organism>
<feature type="coiled-coil region" evidence="1">
    <location>
        <begin position="53"/>
        <end position="87"/>
    </location>
</feature>
<evidence type="ECO:0000313" key="2">
    <source>
        <dbReference type="EMBL" id="CAD8072479.1"/>
    </source>
</evidence>
<name>A0A8S1LZ53_PARPR</name>
<keyword evidence="3" id="KW-1185">Reference proteome</keyword>
<accession>A0A8S1LZ53</accession>
<evidence type="ECO:0000256" key="1">
    <source>
        <dbReference type="SAM" id="Coils"/>
    </source>
</evidence>
<reference evidence="2" key="1">
    <citation type="submission" date="2021-01" db="EMBL/GenBank/DDBJ databases">
        <authorList>
            <consortium name="Genoscope - CEA"/>
            <person name="William W."/>
        </authorList>
    </citation>
    <scope>NUCLEOTIDE SEQUENCE</scope>
</reference>
<dbReference type="AlphaFoldDB" id="A0A8S1LZ53"/>
<proteinExistence type="predicted"/>
<comment type="caution">
    <text evidence="2">The sequence shown here is derived from an EMBL/GenBank/DDBJ whole genome shotgun (WGS) entry which is preliminary data.</text>
</comment>
<protein>
    <submittedName>
        <fullName evidence="2">Uncharacterized protein</fullName>
    </submittedName>
</protein>